<proteinExistence type="predicted"/>
<reference evidence="2 3" key="1">
    <citation type="submission" date="2018-06" db="EMBL/GenBank/DDBJ databases">
        <title>Echinicola strongylocentroti sp. nov., isolated from a sea urchin Strongylocentrotus intermedius.</title>
        <authorList>
            <person name="Bae S.S."/>
        </authorList>
    </citation>
    <scope>NUCLEOTIDE SEQUENCE [LARGE SCALE GENOMIC DNA]</scope>
    <source>
        <strain evidence="2 3">MEBiC08714</strain>
    </source>
</reference>
<evidence type="ECO:0000313" key="2">
    <source>
        <dbReference type="EMBL" id="AWW31188.1"/>
    </source>
</evidence>
<keyword evidence="3" id="KW-1185">Reference proteome</keyword>
<feature type="transmembrane region" description="Helical" evidence="1">
    <location>
        <begin position="28"/>
        <end position="44"/>
    </location>
</feature>
<protein>
    <submittedName>
        <fullName evidence="2">Uncharacterized protein</fullName>
    </submittedName>
</protein>
<sequence>MPILPITQQMKKYVNLRGKSGLSWKTRLLVYLATMLLCILAANFRPQIQHFAGNTNNANVRISTIEE</sequence>
<dbReference type="KEGG" id="est:DN752_14215"/>
<dbReference type="Proteomes" id="UP000248688">
    <property type="component" value="Chromosome"/>
</dbReference>
<keyword evidence="1" id="KW-1133">Transmembrane helix</keyword>
<name>A0A2Z4IKW1_9BACT</name>
<organism evidence="2 3">
    <name type="scientific">Echinicola strongylocentroti</name>
    <dbReference type="NCBI Taxonomy" id="1795355"/>
    <lineage>
        <taxon>Bacteria</taxon>
        <taxon>Pseudomonadati</taxon>
        <taxon>Bacteroidota</taxon>
        <taxon>Cytophagia</taxon>
        <taxon>Cytophagales</taxon>
        <taxon>Cyclobacteriaceae</taxon>
        <taxon>Echinicola</taxon>
    </lineage>
</organism>
<gene>
    <name evidence="2" type="ORF">DN752_14215</name>
</gene>
<dbReference type="AlphaFoldDB" id="A0A2Z4IKW1"/>
<keyword evidence="1" id="KW-0812">Transmembrane</keyword>
<evidence type="ECO:0000256" key="1">
    <source>
        <dbReference type="SAM" id="Phobius"/>
    </source>
</evidence>
<evidence type="ECO:0000313" key="3">
    <source>
        <dbReference type="Proteomes" id="UP000248688"/>
    </source>
</evidence>
<keyword evidence="1" id="KW-0472">Membrane</keyword>
<dbReference type="EMBL" id="CP030041">
    <property type="protein sequence ID" value="AWW31188.1"/>
    <property type="molecule type" value="Genomic_DNA"/>
</dbReference>
<accession>A0A2Z4IKW1</accession>